<name>A0ABT7APV5_9CYAN</name>
<evidence type="ECO:0000313" key="4">
    <source>
        <dbReference type="Proteomes" id="UP001235303"/>
    </source>
</evidence>
<dbReference type="RefSeq" id="WP_283752680.1">
    <property type="nucleotide sequence ID" value="NZ_JAQOSP010000039.1"/>
</dbReference>
<accession>A0ABT7APV5</accession>
<dbReference type="InterPro" id="IPR006442">
    <property type="entry name" value="Antitoxin_Phd/YefM"/>
</dbReference>
<protein>
    <recommendedName>
        <fullName evidence="2">Antitoxin</fullName>
    </recommendedName>
</protein>
<dbReference type="EMBL" id="JAQOSP010000039">
    <property type="protein sequence ID" value="MDJ1168916.1"/>
    <property type="molecule type" value="Genomic_DNA"/>
</dbReference>
<reference evidence="3 4" key="1">
    <citation type="submission" date="2023-01" db="EMBL/GenBank/DDBJ databases">
        <title>Novel diversity within Roseofilum (Cyanobacteria; Desertifilaceae) from marine benthic mats with descriptions of four novel species.</title>
        <authorList>
            <person name="Wang Y."/>
            <person name="Berthold D.E."/>
            <person name="Hu J."/>
            <person name="Lefler F.W."/>
            <person name="Laughinghouse H.D. IV."/>
        </authorList>
    </citation>
    <scope>NUCLEOTIDE SEQUENCE [LARGE SCALE GENOMIC DNA]</scope>
    <source>
        <strain evidence="3 4">BLCC-M154</strain>
    </source>
</reference>
<organism evidence="3 4">
    <name type="scientific">Roseofilum acuticapitatum BLCC-M154</name>
    <dbReference type="NCBI Taxonomy" id="3022444"/>
    <lineage>
        <taxon>Bacteria</taxon>
        <taxon>Bacillati</taxon>
        <taxon>Cyanobacteriota</taxon>
        <taxon>Cyanophyceae</taxon>
        <taxon>Desertifilales</taxon>
        <taxon>Desertifilaceae</taxon>
        <taxon>Roseofilum</taxon>
        <taxon>Roseofilum acuticapitatum</taxon>
    </lineage>
</organism>
<comment type="caution">
    <text evidence="3">The sequence shown here is derived from an EMBL/GenBank/DDBJ whole genome shotgun (WGS) entry which is preliminary data.</text>
</comment>
<dbReference type="NCBIfam" id="TIGR01552">
    <property type="entry name" value="phd_fam"/>
    <property type="match status" value="1"/>
</dbReference>
<evidence type="ECO:0000313" key="3">
    <source>
        <dbReference type="EMBL" id="MDJ1168916.1"/>
    </source>
</evidence>
<dbReference type="Pfam" id="PF02604">
    <property type="entry name" value="PhdYeFM_antitox"/>
    <property type="match status" value="1"/>
</dbReference>
<gene>
    <name evidence="3" type="ORF">PMG71_05710</name>
</gene>
<dbReference type="SUPFAM" id="SSF143120">
    <property type="entry name" value="YefM-like"/>
    <property type="match status" value="1"/>
</dbReference>
<comment type="similarity">
    <text evidence="1 2">Belongs to the phD/YefM antitoxin family.</text>
</comment>
<comment type="function">
    <text evidence="2">Antitoxin component of a type II toxin-antitoxin (TA) system.</text>
</comment>
<dbReference type="InterPro" id="IPR036165">
    <property type="entry name" value="YefM-like_sf"/>
</dbReference>
<dbReference type="Gene3D" id="3.40.1620.10">
    <property type="entry name" value="YefM-like domain"/>
    <property type="match status" value="1"/>
</dbReference>
<sequence>MLNLSRDIQSLSNFKRNTSEFIEQMKQTGSPMVLTVNGKAELVVQDAASYQKLLEAIEYLETLSGIHQGLDDLNGGLVRPLEAFKQEMQQKHGIPSSDY</sequence>
<proteinExistence type="inferred from homology"/>
<evidence type="ECO:0000256" key="1">
    <source>
        <dbReference type="ARBA" id="ARBA00009981"/>
    </source>
</evidence>
<keyword evidence="4" id="KW-1185">Reference proteome</keyword>
<evidence type="ECO:0000256" key="2">
    <source>
        <dbReference type="RuleBase" id="RU362080"/>
    </source>
</evidence>
<dbReference type="Proteomes" id="UP001235303">
    <property type="component" value="Unassembled WGS sequence"/>
</dbReference>